<evidence type="ECO:0000256" key="2">
    <source>
        <dbReference type="SAM" id="Phobius"/>
    </source>
</evidence>
<name>A0A2L1UTC1_9GAMM</name>
<feature type="transmembrane region" description="Helical" evidence="2">
    <location>
        <begin position="6"/>
        <end position="24"/>
    </location>
</feature>
<feature type="transmembrane region" description="Helical" evidence="2">
    <location>
        <begin position="126"/>
        <end position="146"/>
    </location>
</feature>
<feature type="transmembrane region" description="Helical" evidence="2">
    <location>
        <begin position="69"/>
        <end position="95"/>
    </location>
</feature>
<evidence type="ECO:0000313" key="3">
    <source>
        <dbReference type="EMBL" id="AVF36180.1"/>
    </source>
</evidence>
<dbReference type="Proteomes" id="UP000239197">
    <property type="component" value="Chromosome"/>
</dbReference>
<accession>A0A2L1UTC1</accession>
<feature type="transmembrane region" description="Helical" evidence="2">
    <location>
        <begin position="102"/>
        <end position="120"/>
    </location>
</feature>
<dbReference type="EMBL" id="CP019062">
    <property type="protein sequence ID" value="AVF36180.1"/>
    <property type="molecule type" value="Genomic_DNA"/>
</dbReference>
<evidence type="ECO:0000313" key="4">
    <source>
        <dbReference type="Proteomes" id="UP000239197"/>
    </source>
</evidence>
<evidence type="ECO:0000256" key="1">
    <source>
        <dbReference type="SAM" id="MobiDB-lite"/>
    </source>
</evidence>
<reference evidence="4" key="1">
    <citation type="submission" date="2017-01" db="EMBL/GenBank/DDBJ databases">
        <title>Genome sequence of Rouxiella sp. ERMR1:05.</title>
        <authorList>
            <person name="Kumar R."/>
            <person name="Singh D."/>
            <person name="Kumar S."/>
        </authorList>
    </citation>
    <scope>NUCLEOTIDE SEQUENCE [LARGE SCALE GENOMIC DNA]</scope>
    <source>
        <strain evidence="4">ERMR1:05</strain>
    </source>
</reference>
<protein>
    <submittedName>
        <fullName evidence="3">Uncharacterized protein</fullName>
    </submittedName>
</protein>
<feature type="compositionally biased region" description="Polar residues" evidence="1">
    <location>
        <begin position="163"/>
        <end position="178"/>
    </location>
</feature>
<keyword evidence="2" id="KW-0812">Transmembrane</keyword>
<proteinExistence type="predicted"/>
<dbReference type="KEGG" id="rox:BV494_15170"/>
<feature type="transmembrane region" description="Helical" evidence="2">
    <location>
        <begin position="36"/>
        <end position="57"/>
    </location>
</feature>
<keyword evidence="4" id="KW-1185">Reference proteome</keyword>
<keyword evidence="2" id="KW-1133">Transmembrane helix</keyword>
<dbReference type="AlphaFoldDB" id="A0A2L1UTC1"/>
<organism evidence="3 4">
    <name type="scientific">Rahnella sikkimica</name>
    <dbReference type="NCBI Taxonomy" id="1805933"/>
    <lineage>
        <taxon>Bacteria</taxon>
        <taxon>Pseudomonadati</taxon>
        <taxon>Pseudomonadota</taxon>
        <taxon>Gammaproteobacteria</taxon>
        <taxon>Enterobacterales</taxon>
        <taxon>Yersiniaceae</taxon>
        <taxon>Rahnella</taxon>
    </lineage>
</organism>
<keyword evidence="2" id="KW-0472">Membrane</keyword>
<dbReference type="OrthoDB" id="6623608at2"/>
<sequence>MRVAAYIILFFAAALFGGYYLGEYQHGLDETAQENLRGAITAFSFLTVYMLWFSFLYERKSFYCAIPAGIAWALMGDTLAIPFWMVTVSLILSLLTQFRSGLVWKSLLWAVAAYCYSDIYSFSPYLLFYGIAVAIVLIGWKVISIYDNLEEEPVSRKNDEKIQSSFSAPTEETVTSSYRPPADDMPALQPEPTYVQGPEPHIQSYYRPPRDPDIETPKVTPVVRKQASFNDLKSDDYAGILNLLDKKSAALPPALQTELDGLVRNGRLILQSMKDDPEDVKPGTAFLNRYLSAVIRVVEQSERQNLPENAPQSSPVLERCFTALQALHSAFVQQLAQLQENDQLKFDVEMSTLDSLLRTDGFK</sequence>
<feature type="region of interest" description="Disordered" evidence="1">
    <location>
        <begin position="157"/>
        <end position="183"/>
    </location>
</feature>
<gene>
    <name evidence="3" type="ORF">BV494_15170</name>
</gene>